<dbReference type="Pfam" id="PF00092">
    <property type="entry name" value="VWA"/>
    <property type="match status" value="14"/>
</dbReference>
<dbReference type="Proteomes" id="UP000013827">
    <property type="component" value="Unassembled WGS sequence"/>
</dbReference>
<feature type="domain" description="VWFA" evidence="3">
    <location>
        <begin position="373"/>
        <end position="547"/>
    </location>
</feature>
<feature type="compositionally biased region" description="Pro residues" evidence="1">
    <location>
        <begin position="337"/>
        <end position="364"/>
    </location>
</feature>
<feature type="domain" description="VWFA" evidence="3">
    <location>
        <begin position="2304"/>
        <end position="2478"/>
    </location>
</feature>
<accession>A0A0D3JHP8</accession>
<proteinExistence type="predicted"/>
<feature type="compositionally biased region" description="Pro residues" evidence="1">
    <location>
        <begin position="1645"/>
        <end position="1672"/>
    </location>
</feature>
<feature type="region of interest" description="Disordered" evidence="1">
    <location>
        <begin position="1859"/>
        <end position="1890"/>
    </location>
</feature>
<feature type="compositionally biased region" description="Pro residues" evidence="1">
    <location>
        <begin position="773"/>
        <end position="800"/>
    </location>
</feature>
<feature type="domain" description="VWFA" evidence="3">
    <location>
        <begin position="809"/>
        <end position="983"/>
    </location>
</feature>
<feature type="region of interest" description="Disordered" evidence="1">
    <location>
        <begin position="1641"/>
        <end position="1672"/>
    </location>
</feature>
<dbReference type="InterPro" id="IPR002035">
    <property type="entry name" value="VWF_A"/>
</dbReference>
<evidence type="ECO:0000313" key="4">
    <source>
        <dbReference type="EnsemblProtists" id="EOD23033"/>
    </source>
</evidence>
<feature type="region of interest" description="Disordered" evidence="1">
    <location>
        <begin position="333"/>
        <end position="364"/>
    </location>
</feature>
<keyword evidence="2" id="KW-0732">Signal</keyword>
<dbReference type="EnsemblProtists" id="EOD23033">
    <property type="protein sequence ID" value="EOD23033"/>
    <property type="gene ID" value="EMIHUDRAFT_95626"/>
</dbReference>
<feature type="region of interest" description="Disordered" evidence="1">
    <location>
        <begin position="2077"/>
        <end position="2108"/>
    </location>
</feature>
<feature type="region of interest" description="Disordered" evidence="1">
    <location>
        <begin position="987"/>
        <end position="1018"/>
    </location>
</feature>
<feature type="domain" description="VWFA" evidence="3">
    <location>
        <begin position="1027"/>
        <end position="1201"/>
    </location>
</feature>
<feature type="compositionally biased region" description="Pro residues" evidence="1">
    <location>
        <begin position="2704"/>
        <end position="2731"/>
    </location>
</feature>
<feature type="domain" description="VWFA" evidence="3">
    <location>
        <begin position="2117"/>
        <end position="2252"/>
    </location>
</feature>
<organism evidence="4 5">
    <name type="scientific">Emiliania huxleyi (strain CCMP1516)</name>
    <dbReference type="NCBI Taxonomy" id="280463"/>
    <lineage>
        <taxon>Eukaryota</taxon>
        <taxon>Haptista</taxon>
        <taxon>Haptophyta</taxon>
        <taxon>Prymnesiophyceae</taxon>
        <taxon>Isochrysidales</taxon>
        <taxon>Noelaerhabdaceae</taxon>
        <taxon>Emiliania</taxon>
    </lineage>
</organism>
<dbReference type="Gene3D" id="3.40.50.410">
    <property type="entry name" value="von Willebrand factor, type A domain"/>
    <property type="match status" value="14"/>
</dbReference>
<keyword evidence="5" id="KW-1185">Reference proteome</keyword>
<dbReference type="STRING" id="2903.R1CJI8"/>
<dbReference type="eggNOG" id="KOG3544">
    <property type="taxonomic scope" value="Eukaryota"/>
</dbReference>
<dbReference type="RefSeq" id="XP_005775462.1">
    <property type="nucleotide sequence ID" value="XM_005775405.1"/>
</dbReference>
<dbReference type="GeneID" id="17268580"/>
<feature type="region of interest" description="Disordered" evidence="1">
    <location>
        <begin position="1423"/>
        <end position="1454"/>
    </location>
</feature>
<feature type="domain" description="VWFA" evidence="3">
    <location>
        <begin position="198"/>
        <end position="329"/>
    </location>
</feature>
<evidence type="ECO:0000259" key="3">
    <source>
        <dbReference type="PROSITE" id="PS50234"/>
    </source>
</evidence>
<dbReference type="SMART" id="SM00327">
    <property type="entry name" value="VWA"/>
    <property type="match status" value="14"/>
</dbReference>
<feature type="domain" description="VWFA" evidence="3">
    <location>
        <begin position="1245"/>
        <end position="1419"/>
    </location>
</feature>
<dbReference type="PANTHER" id="PTHR24020">
    <property type="entry name" value="COLLAGEN ALPHA"/>
    <property type="match status" value="1"/>
</dbReference>
<feature type="chain" id="PRO_5044291434" description="VWFA domain-containing protein" evidence="2">
    <location>
        <begin position="43"/>
        <end position="3933"/>
    </location>
</feature>
<feature type="compositionally biased region" description="Pro residues" evidence="1">
    <location>
        <begin position="555"/>
        <end position="582"/>
    </location>
</feature>
<feature type="domain" description="VWFA" evidence="3">
    <location>
        <begin position="2740"/>
        <end position="2914"/>
    </location>
</feature>
<feature type="region of interest" description="Disordered" evidence="1">
    <location>
        <begin position="2918"/>
        <end position="2949"/>
    </location>
</feature>
<feature type="signal peptide" evidence="2">
    <location>
        <begin position="1"/>
        <end position="42"/>
    </location>
</feature>
<feature type="region of interest" description="Disordered" evidence="1">
    <location>
        <begin position="1205"/>
        <end position="1236"/>
    </location>
</feature>
<dbReference type="PROSITE" id="PS50234">
    <property type="entry name" value="VWFA"/>
    <property type="match status" value="14"/>
</dbReference>
<feature type="domain" description="VWFA" evidence="3">
    <location>
        <begin position="1681"/>
        <end position="1855"/>
    </location>
</feature>
<evidence type="ECO:0000256" key="1">
    <source>
        <dbReference type="SAM" id="MobiDB-lite"/>
    </source>
</evidence>
<dbReference type="PaxDb" id="2903-EOD23033"/>
<feature type="compositionally biased region" description="Pro residues" evidence="1">
    <location>
        <begin position="1427"/>
        <end position="1454"/>
    </location>
</feature>
<dbReference type="InterPro" id="IPR050525">
    <property type="entry name" value="ECM_Assembly_Org"/>
</dbReference>
<sequence length="3933" mass="402506">MPPARPGAVRASDRLGRAQPLPQVGLQALVLALAALARPAAAVQLPANAVNVSSGETCPEGTTQPTVDWCQWYAGELGVYYLDKSGFYPEEGALVACVHRLVNNYSDPDSLYEAVPMPEMTVSYQFADGRCPDYKYCETCLPRVLQCYCISDDSSPPPPLPPLSPGETLSPPMQIPNLRLYVGQCIPHDGWAGVQNCQFSSDAATLTPLTGSLSEVLTAIDGASAAGGGTSVSDGLELGRVEVNQGARADVPRTILLLTDGVQTVDGNDDTAIAKAAVVKQDGISIVAVGFGGANEQTMRAIASAPSSDFAFFGASMDEVRQHFASDQLCELAASPKAPPPPPSTPAPPGLPPSPPSPSPAPPSPPACVVKIELVLVLDKSGSVQAEQSSLLAFAREMVSQFSLDATEGARVGIVEFSSDAATLTPLTGSLSEVLTAIDGASAAGGGTSVSDGLELGRVEVNQGARADVPRTILLLTDGVQTVDGNDDTAIAKAAVVKQDGISIVAVGFGGANEQTMRAIASAPSSDFAFFGASMDEVRQHFASDQLCELAASPKAPPPPPSTPAPPGLPPSPPSPSPAPPSPPACVVKIELVLVLDKSGSVQAEQSSLLAFAREMVSQFSLDATEGARVGIVEFSSDAATLTPLTGSLSEVLTAIDGASAAGGGTSVSDGLELGRVEVNQGARADVPRTILLLTDGVQTVDGNDDTAIAKAAVVKQDGISIVAVGFGGANEQTMRAIASAPSSDFAFFGASMDEVRQHFASDQLCELAASPKAPPPPPSTPAPPGLPPSPPSPSPAPPSPPACVVKIELVLVLDKSGSVQAEQSSLLAFAREMVSQFSLDATEGARVGIVEFSSDAATLTPLTGSLSEVLTAIDGASAAGGGTSVSDGLELGRVEVNQGARADVPRTILLLTDGVQTVDGNDDTAIAKAAVVKQDGISIVAVGFGGANEQTMRAIASAPSSDFAFFGASMDEVRQHFASDQLCELAASPKAPPPPPSTPAPPGLPPSPPSPSPAPPSPPACVVKIELVLVLDKSGSVQAEQSSLLAFAREMVSQFSLDATEGARVGIVEFSSDAATLTPLTGSLSEVLTAIDGASAAGGGTSVSDGLELGRVEVNQGARADVPRTILLLTDGVQTVDGNDDTAIAKAAVVKQDGISIVAVGFGGANEQTMRAIASAPSSDFAFFGASMDEVRQHFASDQLCELAASPKAPPPPPSTPAPPGLPPSPPSPSPAPPSPPACVVKIELVLVLDKSGSVQAEQSSLLAFAREMVSQFSLDATEGARVGIVEFSSDAATLTPLTGSLSEVLTAIDGASAAGGGTSVSDGLELGRVEVNQGARADVPRTILLLTDGVQTVDGNDDTAIAKAAVVKQDGISIVAVGFGGANEQTMRAIASAPSSDFAFFGASMDEVRQHFASDQLCELAASPKAPPPPPSLPAPPGLPPSPPSPSPAPPSPPACVVKIELVLVLDKSGSVQAEQSSLLAFAREMVSQFSLDATEGARVGIVEFSSDAATLTPLTGSLSEVLTAIDGASAAGGGTSVSDGLELGRVEVNQGARADVPRTILLLTDGVQTVDGNDDTAIAKAAVVKQDGISIVAVGFGGANEQTMRAIASAPSSDFAFFGASMDEVRQHFASDQLCELAASPKAPPPPPSTPAPPGLPPSPPSPSPAPPSPPACVVKIELVLVLDKSGSVQAEQSSLLAFAREMVSQFSLDATEGARVGIVEFSSDAATLTPLTGSLSEVLTAIDGASAAGGGTSVSDGLELGRVEVNQGARADVPRTILLLTDGVQTVDGNDDTAIAKAAVVKQDGISIVAVGFGGANEQTMRAIASAPSSDFAFFGASMDEVRQHFASDQLCELAASPKAPPPPPSTPAPPGLPPSPPSPSPAPPSPPACVVKIELVLVLDKSGSVQAEQSSLLAFAREMVSQFSLDATEGARVGIVEFSSDAATLTPLTGSLSEVLTAIDGASAAGGGTSVSDGLELGRVEVNQGARADVPRTILLLTDGVQTVDGNDDTAIAKAAVVKQDGISIVAVGFGGANEQTMRAIASAPSSDFAFFGASMDEVRQHFASDQLCELAASPKAPPPPPSTPAPPGLPPSPPSPSPAPPSPPACVVKIELVLVLDKSGSVQAEQSSLLAFAREMVSQFSLDATEGARVGIVEFSSDAATLTPLTGSLSEVLTAIDGASAAGGGTSVSDGLELGRVEVNQGARADVPRTILLLTDGVQTVDGNDDTAIAKAAVVKQDGISIVAVGPPPSATSASPTPPPPSPPPVIIIVGGGGGGGAPSPPPSQQPFPPPACVVKIELVLVLDKSGSVQAEQSSLLAFAREMVSQFSLDATEGARVGIVEFSSDAATLTPLTGSLSEVLTAIDGASAAGGGTSVSDGLELGRVEVNQGARADVPRTILLLTDGVQTVDGNDDTAIAKAAVVKQDGISIVAVGFGGANEQTMRAIASAPSSDFAFFGASMDEVRQHFASDQLCELAASPKAPPPPPSTPAPPGLPPSPPSPSPAPPSPPACVVKIELVLVLDKSGSVQAEQSSLLAFAREMVSQFSLDATEGARVGIVEFSSDAATLTPLTGSLSEVLTAIDGASAAGGGTSVSDGLELGRVEVNQGARADVPRTILLLTDGVQTVDGNDDTAIAKAAVVKQDGISIVAVGFGGANEQTMRAIASAPSSDFAFFGASMDEVRQHFASDQLCELAASPKAPPPPPSLPAPPGLPPSPPSPSPAPPSPPACVVKIELVLVLDKSGSVQAEQSSLLAFAREMVSQFSLDATEGARVGIVEFSSDAATLTPLTGSLSEVLTAIDGASAAGGGTSVSDGLELGRVEVNQGARADVPRTILLLTDGVQTVDGNDDTAIAKAAVVKQDGISIVAVGFGGANEQTMRAIASAPSSDFAFFGASMDEVRQHFASDQLCELAASPKAPPPPPSTPAPPGLPPSPPSPSPAPPSPPACVVKIELVLVLDKSGSVQAEQSSLLAFAREMVSQFSLDATEGARVGIVEFSSDAATLTPLTGSLSEVLTAIDGASAAGGGTSVSDGLELGRVEVNQGARADVPRTILLLTDGVQTVDGNDDTAIAKAAVVKQDGISIVAVGFGGANEQTMRAIASAPSSDFAFFGASMDEAEPWYNCLDITSFMNNAINISDDGMDITHGASGQIFGQTSLCDGKKVSDRIIDGFDLTALLYYMTGSFADLADMNRDPSAVVTGLQGFTDVHLRCGTNESYYGYYTAYANNACTNGPFIDGPNNADLNIDWDLSGRGTVTGRRQLAEEQAQEEGAPLKLWRSTDVFQQRQQPEFDPPSGVNISELVIRTRLWVEAEGGSWYQIAIGGEHVSANFQVQGVPWPQSFPREARLSNHERFPRDGKAPTHDAHRVQLRFARHCEYRDECRSDCAIITSQLANDVMLSEETLIYRQERTAGRQRICGIDLFMWVPAAPDSGSRRLQDGEQSKPCVKFGVAVPTAKCTPETCECRDDDVEPLAPPPYLPPALPPPPLLPSPLLPSPLILSQPSPPSPPSFPFIDLVDDEGEALFTVIHDKAFTLDVNGTEFARYLPRRRLDALSPVREVRRLAGAAPVEIGDVLIFKPWHEYPDRQARSCDGAADLSSNFGGVVDQNLEVSLRLVIPTYYYHGCFARGPVSAGGDLTELTFAVAAITAVVVHLPPSMPPPARPPLPSSPPSPPLLSPAPPCGCSPYYDLERGLASSPTFLNSTNALFYTLETGSVWPLSLPVYDPAWGCACSSSVCIASPAVNLNTASAGAEAPAAVIRCMTMRSRYAASISPCSASSFASQSEATVVATVPWGTVAYTLLGPRRYPSSLSGGSEYSTPILDPAWLRACAAADRSPAITYWMFSRSCARGASARSASLAARSPASVARRAFCRSFLALRAAARAASCSLVGSFFFGAVRSMYERSAACTDSRSPAAFSCFRSTSMVA</sequence>
<feature type="region of interest" description="Disordered" evidence="1">
    <location>
        <begin position="2482"/>
        <end position="2513"/>
    </location>
</feature>
<dbReference type="PANTHER" id="PTHR24020:SF20">
    <property type="entry name" value="PH DOMAIN-CONTAINING PROTEIN"/>
    <property type="match status" value="1"/>
</dbReference>
<dbReference type="SUPFAM" id="SSF53300">
    <property type="entry name" value="vWA-like"/>
    <property type="match status" value="14"/>
</dbReference>
<reference evidence="4" key="2">
    <citation type="submission" date="2024-10" db="UniProtKB">
        <authorList>
            <consortium name="EnsemblProtists"/>
        </authorList>
    </citation>
    <scope>IDENTIFICATION</scope>
</reference>
<dbReference type="KEGG" id="ehx:EMIHUDRAFT_95626"/>
<name>A0A0D3JHP8_EMIH1</name>
<feature type="domain" description="VWFA" evidence="3">
    <location>
        <begin position="1463"/>
        <end position="1637"/>
    </location>
</feature>
<feature type="domain" description="VWFA" evidence="3">
    <location>
        <begin position="2522"/>
        <end position="2696"/>
    </location>
</feature>
<feature type="compositionally biased region" description="Pro residues" evidence="1">
    <location>
        <begin position="991"/>
        <end position="1018"/>
    </location>
</feature>
<feature type="domain" description="VWFA" evidence="3">
    <location>
        <begin position="2958"/>
        <end position="3140"/>
    </location>
</feature>
<feature type="compositionally biased region" description="Pro residues" evidence="1">
    <location>
        <begin position="1209"/>
        <end position="1236"/>
    </location>
</feature>
<reference evidence="5" key="1">
    <citation type="journal article" date="2013" name="Nature">
        <title>Pan genome of the phytoplankton Emiliania underpins its global distribution.</title>
        <authorList>
            <person name="Read B.A."/>
            <person name="Kegel J."/>
            <person name="Klute M.J."/>
            <person name="Kuo A."/>
            <person name="Lefebvre S.C."/>
            <person name="Maumus F."/>
            <person name="Mayer C."/>
            <person name="Miller J."/>
            <person name="Monier A."/>
            <person name="Salamov A."/>
            <person name="Young J."/>
            <person name="Aguilar M."/>
            <person name="Claverie J.M."/>
            <person name="Frickenhaus S."/>
            <person name="Gonzalez K."/>
            <person name="Herman E.K."/>
            <person name="Lin Y.C."/>
            <person name="Napier J."/>
            <person name="Ogata H."/>
            <person name="Sarno A.F."/>
            <person name="Shmutz J."/>
            <person name="Schroeder D."/>
            <person name="de Vargas C."/>
            <person name="Verret F."/>
            <person name="von Dassow P."/>
            <person name="Valentin K."/>
            <person name="Van de Peer Y."/>
            <person name="Wheeler G."/>
            <person name="Dacks J.B."/>
            <person name="Delwiche C.F."/>
            <person name="Dyhrman S.T."/>
            <person name="Glockner G."/>
            <person name="John U."/>
            <person name="Richards T."/>
            <person name="Worden A.Z."/>
            <person name="Zhang X."/>
            <person name="Grigoriev I.V."/>
            <person name="Allen A.E."/>
            <person name="Bidle K."/>
            <person name="Borodovsky M."/>
            <person name="Bowler C."/>
            <person name="Brownlee C."/>
            <person name="Cock J.M."/>
            <person name="Elias M."/>
            <person name="Gladyshev V.N."/>
            <person name="Groth M."/>
            <person name="Guda C."/>
            <person name="Hadaegh A."/>
            <person name="Iglesias-Rodriguez M.D."/>
            <person name="Jenkins J."/>
            <person name="Jones B.M."/>
            <person name="Lawson T."/>
            <person name="Leese F."/>
            <person name="Lindquist E."/>
            <person name="Lobanov A."/>
            <person name="Lomsadze A."/>
            <person name="Malik S.B."/>
            <person name="Marsh M.E."/>
            <person name="Mackinder L."/>
            <person name="Mock T."/>
            <person name="Mueller-Roeber B."/>
            <person name="Pagarete A."/>
            <person name="Parker M."/>
            <person name="Probert I."/>
            <person name="Quesneville H."/>
            <person name="Raines C."/>
            <person name="Rensing S.A."/>
            <person name="Riano-Pachon D.M."/>
            <person name="Richier S."/>
            <person name="Rokitta S."/>
            <person name="Shiraiwa Y."/>
            <person name="Soanes D.M."/>
            <person name="van der Giezen M."/>
            <person name="Wahlund T.M."/>
            <person name="Williams B."/>
            <person name="Wilson W."/>
            <person name="Wolfe G."/>
            <person name="Wurch L.L."/>
        </authorList>
    </citation>
    <scope>NUCLEOTIDE SEQUENCE</scope>
</reference>
<dbReference type="InterPro" id="IPR036465">
    <property type="entry name" value="vWFA_dom_sf"/>
</dbReference>
<feature type="region of interest" description="Disordered" evidence="1">
    <location>
        <begin position="2700"/>
        <end position="2731"/>
    </location>
</feature>
<dbReference type="CDD" id="cd00198">
    <property type="entry name" value="vWFA"/>
    <property type="match status" value="13"/>
</dbReference>
<feature type="domain" description="VWFA" evidence="3">
    <location>
        <begin position="1899"/>
        <end position="2073"/>
    </location>
</feature>
<protein>
    <recommendedName>
        <fullName evidence="3">VWFA domain-containing protein</fullName>
    </recommendedName>
</protein>
<feature type="compositionally biased region" description="Pro residues" evidence="1">
    <location>
        <begin position="2081"/>
        <end position="2108"/>
    </location>
</feature>
<feature type="region of interest" description="Disordered" evidence="1">
    <location>
        <begin position="551"/>
        <end position="582"/>
    </location>
</feature>
<dbReference type="HOGENOM" id="CLU_224153_0_0_1"/>
<evidence type="ECO:0000256" key="2">
    <source>
        <dbReference type="SAM" id="SignalP"/>
    </source>
</evidence>
<feature type="domain" description="VWFA" evidence="3">
    <location>
        <begin position="591"/>
        <end position="765"/>
    </location>
</feature>
<feature type="compositionally biased region" description="Pro residues" evidence="1">
    <location>
        <begin position="2922"/>
        <end position="2949"/>
    </location>
</feature>
<feature type="compositionally biased region" description="Pro residues" evidence="1">
    <location>
        <begin position="2486"/>
        <end position="2513"/>
    </location>
</feature>
<evidence type="ECO:0000313" key="5">
    <source>
        <dbReference type="Proteomes" id="UP000013827"/>
    </source>
</evidence>
<feature type="compositionally biased region" description="Pro residues" evidence="1">
    <location>
        <begin position="1863"/>
        <end position="1890"/>
    </location>
</feature>
<feature type="region of interest" description="Disordered" evidence="1">
    <location>
        <begin position="769"/>
        <end position="800"/>
    </location>
</feature>